<dbReference type="InterPro" id="IPR001487">
    <property type="entry name" value="Bromodomain"/>
</dbReference>
<sequence length="1776" mass="198101">MGLAAAASLELFRIVALVQIFVAPHASDNRDRLQTNPPAAGPSHSRPAAPGEEAGGVRYGRCPPLKHPTAPLLRQAPPPMKPPPSSPPRGEVVDMDFRKHQPSGNATTIGMVPLDFPSQALEMVNSVNQVISEDVPCETPVDIDMRELYFLIIHFLSHGPFKRTAGELCNELQEHQLLPRRYHAWYSRGGFHSGEEKDDGVSLPLGYIKLVERYPHIGKDHLLKLLNQLMVSSCRPGSLIGDVSSNAADVPTLLGSNSFSLLASDRARKDKETPSLPRYLRWPHIQADQVHGLSLREIGGFTKNHRAPSVRASCYAIAKPATLAEKMQIIKRLRGHQNAVYCATFDRTGHYVITGSDDRLVKIWAIETAFCLASCRGHEGDITDLAVSSNNAVVASSSNDFIIRVWRIPDGQPISVLKGHTGVVTAIAFSPRTGAAFQLLSSSDDGTCRIWDARYSQQSPRIYTPKPPDVVPGKSGDASSSAVQVQPTNHQILCCAFNANGTVFVTGSSDTFARVWNACKSFSEQNDQPNHEMDVLSGHENDVNYVQFSGCVVSRSFSSDISHTTKEENNLKLRNSWFTHNIVTCSRDGSAIIWVPRSRRSHGKIGRWTRAYHLKVPPPPMAPQLLRGGPRQRYQPTPRGVNMIVWSLDNRFVLAAIMDCRICVWNASDGSLVHSLIGHKESTFVLDVHPFNPRIAMSAGYDGKTIIWDIWEGKPVQIYETGHFKLVDGKFSPDGTSLILTDEIGQIFIIGTGQGESQKDAQCDQFFLGDYRPLIQDTNGNAIDQETQLTPYRRNIQDLLCDSGMIPYPEPFQSMYQKRRLGTLGIEWRPPSVNFAVGPTYNASTGEYQIIPVIDPDRWEPLPEITDFIDLEPENEVISDDTDSEYDGLDDKSSEGEQEILSGDSSDASYSSAEIDENNLRNNANLRRSRRKKKKYDADLVTSSGRRVKKRNLDEHDVANVSRPHRSSKSKTGRLSKRKRSPEFRGLRPQRRAARNALSFFTKVGASTEDYEDDSENSLSDTEFNTESTEAERSAWYSQPRLGRESNQHDSDVAQPSHFPETRESCGNNRKLVLRIPRRDSEIQYPSMVPLAATGHGAVEPEPAFEPGGSSACKAELPADGGQTATSLSSVHSYNTIKWGEVKLRSKRCRFGDSSTGDTRPSSNNAVSQDVGESCSQKTPHEYGNDSQQTVEQNVQRSQHAICLDSIHENHDTDVHSEGNFPGEERITNNDDTYAEEVNNKECNQQFNSTSQPASKLKLVSSRGFTDGTSSSDKSKATAVGSDMNFPHHKVSMQHDQASATDKNSTAFPSASRNFQECTGKSTGLHDSRRLHFESAKTYGAVYRRKNLSKQKKSLDSDSHGNGDSTSVSNVSNDYGGHQPPDCSPVATVTGGLRRSVRRSCAYTDNGRARDTISHVKNSSHEASTSGRRIVTDGHEWGSTSKTGSLRSTRNKRGGCNSPDTHQLDKKQQASLKCWLMLLEHEDIYRYIPQHDDEVMYLRQGHEEYLSRMRLSGICPWNRIKGLKAVELCKIQGLLYTTYGGSGESCCKLKLKFIDDTSSGFGKEFTITLLEPVDFPDFLVERTRFEAAIVPNWVVRDRCRVWWADDGEEGGSWWEGGVSAIRAKSTDFPESPWEKYVIQYENDGSEHLHSPWELHDADNPMVPWKHPHIDSSIRNKLLSAVTTLQKMSHTNKDHYGVLKLDTVTGKSDFINRFPVQFSIEVIRARLHNNYYRTVEAVQHDATVMLENAESYFSKNTEMTKKILRLFEWIQDKILSL</sequence>
<feature type="repeat" description="WD" evidence="4">
    <location>
        <begin position="375"/>
        <end position="416"/>
    </location>
</feature>
<dbReference type="Pfam" id="PF25437">
    <property type="entry name" value="BRWD1_N"/>
    <property type="match status" value="1"/>
</dbReference>
<feature type="signal peptide" evidence="6">
    <location>
        <begin position="1"/>
        <end position="17"/>
    </location>
</feature>
<dbReference type="InterPro" id="IPR015943">
    <property type="entry name" value="WD40/YVTN_repeat-like_dom_sf"/>
</dbReference>
<dbReference type="Gene3D" id="2.130.10.10">
    <property type="entry name" value="YVTN repeat-like/Quinoprotein amine dehydrogenase"/>
    <property type="match status" value="3"/>
</dbReference>
<feature type="region of interest" description="Disordered" evidence="5">
    <location>
        <begin position="874"/>
        <end position="991"/>
    </location>
</feature>
<keyword evidence="11" id="KW-1185">Reference proteome</keyword>
<feature type="region of interest" description="Disordered" evidence="5">
    <location>
        <begin position="1261"/>
        <end position="1325"/>
    </location>
</feature>
<feature type="region of interest" description="Disordered" evidence="5">
    <location>
        <begin position="1009"/>
        <end position="1066"/>
    </location>
</feature>
<evidence type="ECO:0000259" key="9">
    <source>
        <dbReference type="Pfam" id="PF25437"/>
    </source>
</evidence>
<feature type="compositionally biased region" description="Polar residues" evidence="5">
    <location>
        <begin position="1294"/>
        <end position="1322"/>
    </location>
</feature>
<dbReference type="FunFam" id="2.130.10.10:FF:000403">
    <property type="entry name" value="PH-interacting protein isoform X1"/>
    <property type="match status" value="1"/>
</dbReference>
<gene>
    <name evidence="10" type="ORF">QYE76_047797</name>
</gene>
<evidence type="ECO:0000256" key="3">
    <source>
        <dbReference type="ARBA" id="ARBA00023117"/>
    </source>
</evidence>
<dbReference type="SUPFAM" id="SSF47370">
    <property type="entry name" value="Bromodomain"/>
    <property type="match status" value="1"/>
</dbReference>
<dbReference type="Pfam" id="PF25313">
    <property type="entry name" value="BRWD_AD"/>
    <property type="match status" value="1"/>
</dbReference>
<proteinExistence type="predicted"/>
<dbReference type="FunFam" id="1.20.920.10:FF:000058">
    <property type="entry name" value="WD40/YVTN repeat-like-containing domain"/>
    <property type="match status" value="1"/>
</dbReference>
<keyword evidence="2" id="KW-0677">Repeat</keyword>
<dbReference type="PROSITE" id="PS00678">
    <property type="entry name" value="WD_REPEATS_1"/>
    <property type="match status" value="1"/>
</dbReference>
<feature type="compositionally biased region" description="Polar residues" evidence="5">
    <location>
        <begin position="1438"/>
        <end position="1448"/>
    </location>
</feature>
<dbReference type="InterPro" id="IPR057451">
    <property type="entry name" value="BRWD/PHIP_AD"/>
</dbReference>
<dbReference type="InterPro" id="IPR057452">
    <property type="entry name" value="BRWD/PHIP_N"/>
</dbReference>
<evidence type="ECO:0008006" key="12">
    <source>
        <dbReference type="Google" id="ProtNLM"/>
    </source>
</evidence>
<feature type="compositionally biased region" description="Polar residues" evidence="5">
    <location>
        <begin position="1185"/>
        <end position="1196"/>
    </location>
</feature>
<feature type="domain" description="Bromo" evidence="7">
    <location>
        <begin position="1717"/>
        <end position="1762"/>
    </location>
</feature>
<feature type="repeat" description="WD" evidence="4">
    <location>
        <begin position="485"/>
        <end position="517"/>
    </location>
</feature>
<dbReference type="Pfam" id="PF00439">
    <property type="entry name" value="Bromodomain"/>
    <property type="match status" value="1"/>
</dbReference>
<dbReference type="FunFam" id="2.130.10.10:FF:000440">
    <property type="entry name" value="Bromodomain and WD repeat-containing protein"/>
    <property type="match status" value="1"/>
</dbReference>
<dbReference type="Pfam" id="PF00400">
    <property type="entry name" value="WD40"/>
    <property type="match status" value="5"/>
</dbReference>
<dbReference type="InterPro" id="IPR001680">
    <property type="entry name" value="WD40_rpt"/>
</dbReference>
<dbReference type="InterPro" id="IPR019775">
    <property type="entry name" value="WD40_repeat_CS"/>
</dbReference>
<dbReference type="CDD" id="cd00200">
    <property type="entry name" value="WD40"/>
    <property type="match status" value="1"/>
</dbReference>
<dbReference type="Proteomes" id="UP001231189">
    <property type="component" value="Unassembled WGS sequence"/>
</dbReference>
<organism evidence="10 11">
    <name type="scientific">Lolium multiflorum</name>
    <name type="common">Italian ryegrass</name>
    <name type="synonym">Lolium perenne subsp. multiflorum</name>
    <dbReference type="NCBI Taxonomy" id="4521"/>
    <lineage>
        <taxon>Eukaryota</taxon>
        <taxon>Viridiplantae</taxon>
        <taxon>Streptophyta</taxon>
        <taxon>Embryophyta</taxon>
        <taxon>Tracheophyta</taxon>
        <taxon>Spermatophyta</taxon>
        <taxon>Magnoliopsida</taxon>
        <taxon>Liliopsida</taxon>
        <taxon>Poales</taxon>
        <taxon>Poaceae</taxon>
        <taxon>BOP clade</taxon>
        <taxon>Pooideae</taxon>
        <taxon>Poodae</taxon>
        <taxon>Poeae</taxon>
        <taxon>Poeae Chloroplast Group 2 (Poeae type)</taxon>
        <taxon>Loliodinae</taxon>
        <taxon>Loliinae</taxon>
        <taxon>Lolium</taxon>
    </lineage>
</organism>
<evidence type="ECO:0000256" key="5">
    <source>
        <dbReference type="SAM" id="MobiDB-lite"/>
    </source>
</evidence>
<dbReference type="SUPFAM" id="SSF50978">
    <property type="entry name" value="WD40 repeat-like"/>
    <property type="match status" value="1"/>
</dbReference>
<evidence type="ECO:0000256" key="1">
    <source>
        <dbReference type="ARBA" id="ARBA00022574"/>
    </source>
</evidence>
<comment type="caution">
    <text evidence="10">The sequence shown here is derived from an EMBL/GenBank/DDBJ whole genome shotgun (WGS) entry which is preliminary data.</text>
</comment>
<evidence type="ECO:0000256" key="2">
    <source>
        <dbReference type="ARBA" id="ARBA00022737"/>
    </source>
</evidence>
<dbReference type="GO" id="GO:0005634">
    <property type="term" value="C:nucleus"/>
    <property type="evidence" value="ECO:0007669"/>
    <property type="project" value="TreeGrafter"/>
</dbReference>
<dbReference type="CDD" id="cd05529">
    <property type="entry name" value="Bromo_WDR9_I_like"/>
    <property type="match status" value="1"/>
</dbReference>
<feature type="compositionally biased region" description="Basic and acidic residues" evidence="5">
    <location>
        <begin position="1042"/>
        <end position="1052"/>
    </location>
</feature>
<dbReference type="EMBL" id="JAUUTY010000002">
    <property type="protein sequence ID" value="KAK1686949.1"/>
    <property type="molecule type" value="Genomic_DNA"/>
</dbReference>
<feature type="domain" description="BRWD/PHIP ancillary-like" evidence="8">
    <location>
        <begin position="1485"/>
        <end position="1659"/>
    </location>
</feature>
<keyword evidence="3" id="KW-0103">Bromodomain</keyword>
<dbReference type="Gene3D" id="1.20.920.10">
    <property type="entry name" value="Bromodomain-like"/>
    <property type="match status" value="1"/>
</dbReference>
<reference evidence="10" key="1">
    <citation type="submission" date="2023-07" db="EMBL/GenBank/DDBJ databases">
        <title>A chromosome-level genome assembly of Lolium multiflorum.</title>
        <authorList>
            <person name="Chen Y."/>
            <person name="Copetti D."/>
            <person name="Kolliker R."/>
            <person name="Studer B."/>
        </authorList>
    </citation>
    <scope>NUCLEOTIDE SEQUENCE</scope>
    <source>
        <strain evidence="10">02402/16</strain>
        <tissue evidence="10">Leaf</tissue>
    </source>
</reference>
<feature type="compositionally biased region" description="Low complexity" evidence="5">
    <location>
        <begin position="902"/>
        <end position="913"/>
    </location>
</feature>
<dbReference type="PANTHER" id="PTHR16266:SF17">
    <property type="entry name" value="BRWD3"/>
    <property type="match status" value="1"/>
</dbReference>
<feature type="region of interest" description="Disordered" evidence="5">
    <location>
        <begin position="462"/>
        <end position="481"/>
    </location>
</feature>
<feature type="region of interest" description="Disordered" evidence="5">
    <location>
        <begin position="1412"/>
        <end position="1464"/>
    </location>
</feature>
<feature type="region of interest" description="Disordered" evidence="5">
    <location>
        <begin position="29"/>
        <end position="89"/>
    </location>
</feature>
<feature type="chain" id="PRO_5041933723" description="PH-interacting protein" evidence="6">
    <location>
        <begin position="18"/>
        <end position="1776"/>
    </location>
</feature>
<keyword evidence="6" id="KW-0732">Signal</keyword>
<feature type="region of interest" description="Disordered" evidence="5">
    <location>
        <begin position="1152"/>
        <end position="1196"/>
    </location>
</feature>
<feature type="compositionally biased region" description="Pro residues" evidence="5">
    <location>
        <begin position="76"/>
        <end position="87"/>
    </location>
</feature>
<feature type="region of interest" description="Disordered" evidence="5">
    <location>
        <begin position="1344"/>
        <end position="1390"/>
    </location>
</feature>
<feature type="repeat" description="WD" evidence="4">
    <location>
        <begin position="417"/>
        <end position="461"/>
    </location>
</feature>
<dbReference type="InterPro" id="IPR036322">
    <property type="entry name" value="WD40_repeat_dom_sf"/>
</dbReference>
<protein>
    <recommendedName>
        <fullName evidence="12">PH-interacting protein</fullName>
    </recommendedName>
</protein>
<dbReference type="PROSITE" id="PS50294">
    <property type="entry name" value="WD_REPEATS_REGION"/>
    <property type="match status" value="3"/>
</dbReference>
<evidence type="ECO:0000256" key="6">
    <source>
        <dbReference type="SAM" id="SignalP"/>
    </source>
</evidence>
<dbReference type="InterPro" id="IPR036427">
    <property type="entry name" value="Bromodomain-like_sf"/>
</dbReference>
<evidence type="ECO:0000259" key="7">
    <source>
        <dbReference type="Pfam" id="PF00439"/>
    </source>
</evidence>
<dbReference type="PANTHER" id="PTHR16266">
    <property type="entry name" value="WD REPEAT DOMAIN 9"/>
    <property type="match status" value="1"/>
</dbReference>
<keyword evidence="1 4" id="KW-0853">WD repeat</keyword>
<dbReference type="SMART" id="SM00320">
    <property type="entry name" value="WD40"/>
    <property type="match status" value="7"/>
</dbReference>
<feature type="repeat" description="WD" evidence="4">
    <location>
        <begin position="333"/>
        <end position="374"/>
    </location>
</feature>
<feature type="domain" description="BRWD/PHIP N-terminal" evidence="9">
    <location>
        <begin position="138"/>
        <end position="232"/>
    </location>
</feature>
<evidence type="ECO:0000256" key="4">
    <source>
        <dbReference type="PROSITE-ProRule" id="PRU00221"/>
    </source>
</evidence>
<feature type="compositionally biased region" description="Polar residues" evidence="5">
    <location>
        <begin position="1362"/>
        <end position="1373"/>
    </location>
</feature>
<evidence type="ECO:0000313" key="11">
    <source>
        <dbReference type="Proteomes" id="UP001231189"/>
    </source>
</evidence>
<dbReference type="GO" id="GO:0006357">
    <property type="term" value="P:regulation of transcription by RNA polymerase II"/>
    <property type="evidence" value="ECO:0007669"/>
    <property type="project" value="TreeGrafter"/>
</dbReference>
<feature type="compositionally biased region" description="Polar residues" evidence="5">
    <location>
        <begin position="1017"/>
        <end position="1028"/>
    </location>
</feature>
<accession>A0AAD8TPG2</accession>
<evidence type="ECO:0000313" key="10">
    <source>
        <dbReference type="EMBL" id="KAK1686949.1"/>
    </source>
</evidence>
<feature type="compositionally biased region" description="Acidic residues" evidence="5">
    <location>
        <begin position="874"/>
        <end position="888"/>
    </location>
</feature>
<dbReference type="InterPro" id="IPR052060">
    <property type="entry name" value="Bromo_WD_repeat"/>
</dbReference>
<feature type="compositionally biased region" description="Polar residues" evidence="5">
    <location>
        <begin position="1153"/>
        <end position="1168"/>
    </location>
</feature>
<dbReference type="PROSITE" id="PS50082">
    <property type="entry name" value="WD_REPEATS_2"/>
    <property type="match status" value="4"/>
</dbReference>
<dbReference type="GO" id="GO:0008360">
    <property type="term" value="P:regulation of cell shape"/>
    <property type="evidence" value="ECO:0007669"/>
    <property type="project" value="TreeGrafter"/>
</dbReference>
<feature type="region of interest" description="Disordered" evidence="5">
    <location>
        <begin position="1102"/>
        <end position="1127"/>
    </location>
</feature>
<feature type="compositionally biased region" description="Basic residues" evidence="5">
    <location>
        <begin position="963"/>
        <end position="980"/>
    </location>
</feature>
<name>A0AAD8TPG2_LOLMU</name>
<evidence type="ECO:0000259" key="8">
    <source>
        <dbReference type="Pfam" id="PF25313"/>
    </source>
</evidence>
<feature type="compositionally biased region" description="Polar residues" evidence="5">
    <location>
        <begin position="1263"/>
        <end position="1272"/>
    </location>
</feature>
<dbReference type="GO" id="GO:0007010">
    <property type="term" value="P:cytoskeleton organization"/>
    <property type="evidence" value="ECO:0007669"/>
    <property type="project" value="TreeGrafter"/>
</dbReference>
<feature type="compositionally biased region" description="Polar residues" evidence="5">
    <location>
        <begin position="1415"/>
        <end position="1427"/>
    </location>
</feature>